<feature type="domain" description="SMP-30/Gluconolactonase/LRE-like region" evidence="1">
    <location>
        <begin position="1"/>
        <end position="38"/>
    </location>
</feature>
<reference evidence="2" key="2">
    <citation type="submission" date="2016-06" db="EMBL/GenBank/DDBJ databases">
        <title>The genome of a short-lived fish provides insights into sex chromosome evolution and the genetic control of aging.</title>
        <authorList>
            <person name="Reichwald K."/>
            <person name="Felder M."/>
            <person name="Petzold A."/>
            <person name="Koch P."/>
            <person name="Groth M."/>
            <person name="Platzer M."/>
        </authorList>
    </citation>
    <scope>NUCLEOTIDE SEQUENCE</scope>
    <source>
        <tissue evidence="2">Brain</tissue>
    </source>
</reference>
<dbReference type="InterPro" id="IPR013658">
    <property type="entry name" value="SGL"/>
</dbReference>
<feature type="non-terminal residue" evidence="2">
    <location>
        <position position="69"/>
    </location>
</feature>
<evidence type="ECO:0000259" key="1">
    <source>
        <dbReference type="Pfam" id="PF08450"/>
    </source>
</evidence>
<dbReference type="AlphaFoldDB" id="A0A1A8I414"/>
<protein>
    <submittedName>
        <fullName evidence="2">Regucalcin</fullName>
    </submittedName>
</protein>
<gene>
    <name evidence="2" type="primary">RGN</name>
</gene>
<name>A0A1A8I414_NOTKU</name>
<evidence type="ECO:0000313" key="2">
    <source>
        <dbReference type="EMBL" id="SBQ92244.1"/>
    </source>
</evidence>
<feature type="non-terminal residue" evidence="2">
    <location>
        <position position="1"/>
    </location>
</feature>
<dbReference type="Gene3D" id="2.120.10.30">
    <property type="entry name" value="TolB, C-terminal domain"/>
    <property type="match status" value="1"/>
</dbReference>
<reference evidence="2" key="1">
    <citation type="submission" date="2016-05" db="EMBL/GenBank/DDBJ databases">
        <authorList>
            <person name="Lavstsen T."/>
            <person name="Jespersen J.S."/>
        </authorList>
    </citation>
    <scope>NUCLEOTIDE SEQUENCE</scope>
    <source>
        <tissue evidence="2">Brain</tissue>
    </source>
</reference>
<dbReference type="InterPro" id="IPR011042">
    <property type="entry name" value="6-blade_b-propeller_TolB-like"/>
</dbReference>
<dbReference type="EMBL" id="HAED01006214">
    <property type="protein sequence ID" value="SBQ92244.1"/>
    <property type="molecule type" value="Transcribed_RNA"/>
</dbReference>
<dbReference type="Pfam" id="PF08450">
    <property type="entry name" value="SGL"/>
    <property type="match status" value="1"/>
</dbReference>
<accession>A0A1A8I414</accession>
<proteinExistence type="predicted"/>
<organism evidence="2">
    <name type="scientific">Nothobranchius kuhntae</name>
    <name type="common">Beira killifish</name>
    <dbReference type="NCBI Taxonomy" id="321403"/>
    <lineage>
        <taxon>Eukaryota</taxon>
        <taxon>Metazoa</taxon>
        <taxon>Chordata</taxon>
        <taxon>Craniata</taxon>
        <taxon>Vertebrata</taxon>
        <taxon>Euteleostomi</taxon>
        <taxon>Actinopterygii</taxon>
        <taxon>Neopterygii</taxon>
        <taxon>Teleostei</taxon>
        <taxon>Neoteleostei</taxon>
        <taxon>Acanthomorphata</taxon>
        <taxon>Ovalentaria</taxon>
        <taxon>Atherinomorphae</taxon>
        <taxon>Cyprinodontiformes</taxon>
        <taxon>Nothobranchiidae</taxon>
        <taxon>Nothobranchius</taxon>
    </lineage>
</organism>
<sequence>NRRVVYHMEEGEGLPDGMTIDAEGYFMKAIAIRGGLRHPNTHALSYVITKHLDSLKKTTYYPTVGLATD</sequence>